<evidence type="ECO:0000259" key="1">
    <source>
        <dbReference type="Pfam" id="PF13280"/>
    </source>
</evidence>
<feature type="domain" description="WYL" evidence="1">
    <location>
        <begin position="176"/>
        <end position="267"/>
    </location>
</feature>
<evidence type="ECO:0000313" key="2">
    <source>
        <dbReference type="EMBL" id="KFJ03370.1"/>
    </source>
</evidence>
<dbReference type="Proteomes" id="UP000029003">
    <property type="component" value="Unassembled WGS sequence"/>
</dbReference>
<accession>A0A087E6G9</accession>
<proteinExistence type="predicted"/>
<name>A0A087E6G9_9BIFI</name>
<dbReference type="RefSeq" id="WP_029575889.1">
    <property type="nucleotide sequence ID" value="NZ_JGZT01000005.1"/>
</dbReference>
<sequence>MTTPDDTIRSADDWRSALEIRDTRAANPLMDVFATLWRHSSDDHPLTPDDIIDLLEADNRQNSFYKAPSKETVVNQLQYLEYTRILGREVRRADDGETSADEEGDDSRWYMAPVLSPSEVRLLEDSLMLSRIDPEELQGVISGLYQLAGGSAPSKNLPDISIDGYEHINGEFLATIEKITEATNNQLAVDFSYCDYDEHGRLVKRLDRRTGKPRHYVFDPYNMVYKKGGYYLLGHFHNCPVPQNTDQNENHTNLFCFAVNRIRDLRITSTRIAVPADTWDENGLPRKLTGAPRFDAVAFARQRPHMTMGTLVDVVMSIGPSVLTNVYEWFDNPKVERVDGPFDPDDDHEGVQAFHYRVSVRSPKLGIIWWALQYALADVRVESPQSVRDELLRAGLQLARRYGDE</sequence>
<comment type="caution">
    <text evidence="2">The sequence shown here is derived from an EMBL/GenBank/DDBJ whole genome shotgun (WGS) entry which is preliminary data.</text>
</comment>
<dbReference type="EMBL" id="JGZT01000005">
    <property type="protein sequence ID" value="KFJ03370.1"/>
    <property type="molecule type" value="Genomic_DNA"/>
</dbReference>
<organism evidence="2 3">
    <name type="scientific">Bifidobacterium thermacidophilum subsp. thermacidophilum</name>
    <dbReference type="NCBI Taxonomy" id="79262"/>
    <lineage>
        <taxon>Bacteria</taxon>
        <taxon>Bacillati</taxon>
        <taxon>Actinomycetota</taxon>
        <taxon>Actinomycetes</taxon>
        <taxon>Bifidobacteriales</taxon>
        <taxon>Bifidobacteriaceae</taxon>
        <taxon>Bifidobacterium</taxon>
    </lineage>
</organism>
<dbReference type="AlphaFoldDB" id="A0A087E6G9"/>
<reference evidence="2 3" key="1">
    <citation type="submission" date="2014-03" db="EMBL/GenBank/DDBJ databases">
        <title>Genomics of Bifidobacteria.</title>
        <authorList>
            <person name="Ventura M."/>
            <person name="Milani C."/>
            <person name="Lugli G.A."/>
        </authorList>
    </citation>
    <scope>NUCLEOTIDE SEQUENCE [LARGE SCALE GENOMIC DNA]</scope>
    <source>
        <strain evidence="2 3">LMG 21395</strain>
    </source>
</reference>
<dbReference type="Pfam" id="PF13280">
    <property type="entry name" value="WYL"/>
    <property type="match status" value="1"/>
</dbReference>
<dbReference type="InterPro" id="IPR026881">
    <property type="entry name" value="WYL_dom"/>
</dbReference>
<evidence type="ECO:0000313" key="3">
    <source>
        <dbReference type="Proteomes" id="UP000029003"/>
    </source>
</evidence>
<dbReference type="OrthoDB" id="3235497at2"/>
<gene>
    <name evidence="2" type="ORF">THER5_0829</name>
</gene>
<protein>
    <submittedName>
        <fullName evidence="2">Helix turn helix domain protein</fullName>
    </submittedName>
</protein>